<protein>
    <submittedName>
        <fullName evidence="3">Uncharacterized protein</fullName>
    </submittedName>
</protein>
<dbReference type="Proteomes" id="UP001190700">
    <property type="component" value="Unassembled WGS sequence"/>
</dbReference>
<keyword evidence="2" id="KW-0732">Signal</keyword>
<dbReference type="EMBL" id="LGRX02033112">
    <property type="protein sequence ID" value="KAK3242854.1"/>
    <property type="molecule type" value="Genomic_DNA"/>
</dbReference>
<evidence type="ECO:0000313" key="4">
    <source>
        <dbReference type="Proteomes" id="UP001190700"/>
    </source>
</evidence>
<feature type="chain" id="PRO_5041933395" evidence="2">
    <location>
        <begin position="27"/>
        <end position="544"/>
    </location>
</feature>
<comment type="caution">
    <text evidence="3">The sequence shown here is derived from an EMBL/GenBank/DDBJ whole genome shotgun (WGS) entry which is preliminary data.</text>
</comment>
<feature type="compositionally biased region" description="Pro residues" evidence="1">
    <location>
        <begin position="444"/>
        <end position="462"/>
    </location>
</feature>
<keyword evidence="4" id="KW-1185">Reference proteome</keyword>
<sequence>MKPRAIFPATAILATVILDSIMSTTGLDTCNGHITMTGARHQHSRAVDKNYAYRGACNGHAYYKCLNCDTGVDEYLYALPDLEYWAVGPNLCASSELALKASFNLDGGHSVLTVTDFGDNDVWYELTSSSVWESGPTRIACTGCVNVGDKQCGIACQDSFNGQGYIMYSQMNWHKRGSWTMESSGGRNADHVACVKYENGASGYQWYLHTTTGVTPFTPQPGDTLLAEFDSVAVTPIVSESPAELYQGVNMGFASGDIAFVPNRWCMSAHNSGNFFLTGNYFCAGSDARHNCEPLVGNRQKGLWGPLRDPDVSRIYVLYNPQLDLKTRLGRTFWDVDENFVLVKFENPNRWEVFWNGHWQTFTTNSDDLIVAHVDYPSDASEPPSYQMHHGLDTWVHLGSQSIRSGYHDGDLRLQLDTWGREPSRQSGPMALIGTFMCPSSALAPPPSPPPPNPPPPSPLHPPRLLRVHLLALLPLPRPPPPLPAGMPLVSAGTPTSPPPFPAQTAADCTEYWGYDRCVCGSCGDKACTCLFTTEEGVSSDVTN</sequence>
<dbReference type="AlphaFoldDB" id="A0AAE0BVP3"/>
<accession>A0AAE0BVP3</accession>
<proteinExistence type="predicted"/>
<evidence type="ECO:0000256" key="2">
    <source>
        <dbReference type="SAM" id="SignalP"/>
    </source>
</evidence>
<feature type="region of interest" description="Disordered" evidence="1">
    <location>
        <begin position="442"/>
        <end position="463"/>
    </location>
</feature>
<name>A0AAE0BVP3_9CHLO</name>
<gene>
    <name evidence="3" type="ORF">CYMTET_47472</name>
</gene>
<evidence type="ECO:0000256" key="1">
    <source>
        <dbReference type="SAM" id="MobiDB-lite"/>
    </source>
</evidence>
<evidence type="ECO:0000313" key="3">
    <source>
        <dbReference type="EMBL" id="KAK3242854.1"/>
    </source>
</evidence>
<reference evidence="3 4" key="1">
    <citation type="journal article" date="2015" name="Genome Biol. Evol.">
        <title>Comparative Genomics of a Bacterivorous Green Alga Reveals Evolutionary Causalities and Consequences of Phago-Mixotrophic Mode of Nutrition.</title>
        <authorList>
            <person name="Burns J.A."/>
            <person name="Paasch A."/>
            <person name="Narechania A."/>
            <person name="Kim E."/>
        </authorList>
    </citation>
    <scope>NUCLEOTIDE SEQUENCE [LARGE SCALE GENOMIC DNA]</scope>
    <source>
        <strain evidence="3 4">PLY_AMNH</strain>
    </source>
</reference>
<organism evidence="3 4">
    <name type="scientific">Cymbomonas tetramitiformis</name>
    <dbReference type="NCBI Taxonomy" id="36881"/>
    <lineage>
        <taxon>Eukaryota</taxon>
        <taxon>Viridiplantae</taxon>
        <taxon>Chlorophyta</taxon>
        <taxon>Pyramimonadophyceae</taxon>
        <taxon>Pyramimonadales</taxon>
        <taxon>Pyramimonadaceae</taxon>
        <taxon>Cymbomonas</taxon>
    </lineage>
</organism>
<feature type="signal peptide" evidence="2">
    <location>
        <begin position="1"/>
        <end position="26"/>
    </location>
</feature>